<keyword evidence="1" id="KW-0472">Membrane</keyword>
<organism evidence="2 3">
    <name type="scientific">Promicromonospora kroppenstedtii</name>
    <dbReference type="NCBI Taxonomy" id="440482"/>
    <lineage>
        <taxon>Bacteria</taxon>
        <taxon>Bacillati</taxon>
        <taxon>Actinomycetota</taxon>
        <taxon>Actinomycetes</taxon>
        <taxon>Micrococcales</taxon>
        <taxon>Promicromonosporaceae</taxon>
        <taxon>Promicromonospora</taxon>
    </lineage>
</organism>
<gene>
    <name evidence="2" type="ORF">ACH47X_07575</name>
</gene>
<feature type="transmembrane region" description="Helical" evidence="1">
    <location>
        <begin position="44"/>
        <end position="66"/>
    </location>
</feature>
<keyword evidence="1" id="KW-1133">Transmembrane helix</keyword>
<evidence type="ECO:0000313" key="2">
    <source>
        <dbReference type="EMBL" id="MFI2486754.1"/>
    </source>
</evidence>
<proteinExistence type="predicted"/>
<dbReference type="RefSeq" id="WP_397402930.1">
    <property type="nucleotide sequence ID" value="NZ_JBIRYI010000004.1"/>
</dbReference>
<feature type="transmembrane region" description="Helical" evidence="1">
    <location>
        <begin position="197"/>
        <end position="218"/>
    </location>
</feature>
<accession>A0ABW7XHN7</accession>
<dbReference type="InterPro" id="IPR009781">
    <property type="entry name" value="DUF1345"/>
</dbReference>
<name>A0ABW7XHN7_9MICO</name>
<dbReference type="EMBL" id="JBIRYI010000004">
    <property type="protein sequence ID" value="MFI2486754.1"/>
    <property type="molecule type" value="Genomic_DNA"/>
</dbReference>
<feature type="transmembrane region" description="Helical" evidence="1">
    <location>
        <begin position="20"/>
        <end position="38"/>
    </location>
</feature>
<dbReference type="Pfam" id="PF07077">
    <property type="entry name" value="DUF1345"/>
    <property type="match status" value="1"/>
</dbReference>
<evidence type="ECO:0000256" key="1">
    <source>
        <dbReference type="SAM" id="Phobius"/>
    </source>
</evidence>
<evidence type="ECO:0000313" key="3">
    <source>
        <dbReference type="Proteomes" id="UP001611580"/>
    </source>
</evidence>
<keyword evidence="3" id="KW-1185">Reference proteome</keyword>
<comment type="caution">
    <text evidence="2">The sequence shown here is derived from an EMBL/GenBank/DDBJ whole genome shotgun (WGS) entry which is preliminary data.</text>
</comment>
<sequence>MTEQMTGMRRLSSVLDGPHAVRIVVSLLVGALLGWLLAWDSTAAALLGGWAGAGLVFVGWTALVIVPMDPRATSEHAVREEPTRGIAHVIVLLAAVASLGGIVVVLVGGVRADGTVTTAAVLTSVVVSWACVHTVFALHYARAYYTAPAGGIDFHQTAPPRYTDFTYLAVTVGMSFAVSDTDLGSSEMRRIAQVHALLAYLFGTVIVALLINLVAGLAN</sequence>
<feature type="transmembrane region" description="Helical" evidence="1">
    <location>
        <begin position="116"/>
        <end position="138"/>
    </location>
</feature>
<feature type="transmembrane region" description="Helical" evidence="1">
    <location>
        <begin position="86"/>
        <end position="110"/>
    </location>
</feature>
<dbReference type="Proteomes" id="UP001611580">
    <property type="component" value="Unassembled WGS sequence"/>
</dbReference>
<protein>
    <submittedName>
        <fullName evidence="2">DUF1345 domain-containing protein</fullName>
    </submittedName>
</protein>
<reference evidence="2 3" key="1">
    <citation type="submission" date="2024-10" db="EMBL/GenBank/DDBJ databases">
        <title>The Natural Products Discovery Center: Release of the First 8490 Sequenced Strains for Exploring Actinobacteria Biosynthetic Diversity.</title>
        <authorList>
            <person name="Kalkreuter E."/>
            <person name="Kautsar S.A."/>
            <person name="Yang D."/>
            <person name="Bader C.D."/>
            <person name="Teijaro C.N."/>
            <person name="Fluegel L."/>
            <person name="Davis C.M."/>
            <person name="Simpson J.R."/>
            <person name="Lauterbach L."/>
            <person name="Steele A.D."/>
            <person name="Gui C."/>
            <person name="Meng S."/>
            <person name="Li G."/>
            <person name="Viehrig K."/>
            <person name="Ye F."/>
            <person name="Su P."/>
            <person name="Kiefer A.F."/>
            <person name="Nichols A."/>
            <person name="Cepeda A.J."/>
            <person name="Yan W."/>
            <person name="Fan B."/>
            <person name="Jiang Y."/>
            <person name="Adhikari A."/>
            <person name="Zheng C.-J."/>
            <person name="Schuster L."/>
            <person name="Cowan T.M."/>
            <person name="Smanski M.J."/>
            <person name="Chevrette M.G."/>
            <person name="De Carvalho L.P.S."/>
            <person name="Shen B."/>
        </authorList>
    </citation>
    <scope>NUCLEOTIDE SEQUENCE [LARGE SCALE GENOMIC DNA]</scope>
    <source>
        <strain evidence="2 3">NPDC019481</strain>
    </source>
</reference>
<keyword evidence="1" id="KW-0812">Transmembrane</keyword>